<dbReference type="EMBL" id="RWYU02000002">
    <property type="protein sequence ID" value="RYJ63603.1"/>
    <property type="molecule type" value="Genomic_DNA"/>
</dbReference>
<dbReference type="RefSeq" id="WP_126189041.1">
    <property type="nucleotide sequence ID" value="NZ_RWYU02000002.1"/>
</dbReference>
<evidence type="ECO:0000256" key="2">
    <source>
        <dbReference type="ARBA" id="ARBA00022490"/>
    </source>
</evidence>
<keyword evidence="2" id="KW-0963">Cytoplasm</keyword>
<dbReference type="GO" id="GO:0044781">
    <property type="term" value="P:bacterial-type flagellum organization"/>
    <property type="evidence" value="ECO:0007669"/>
    <property type="project" value="UniProtKB-KW"/>
</dbReference>
<dbReference type="AlphaFoldDB" id="A0A482U619"/>
<protein>
    <recommendedName>
        <fullName evidence="5">Flagellar protein FliT</fullName>
    </recommendedName>
</protein>
<evidence type="ECO:0000256" key="4">
    <source>
        <dbReference type="ARBA" id="ARBA00023186"/>
    </source>
</evidence>
<evidence type="ECO:0000313" key="7">
    <source>
        <dbReference type="Proteomes" id="UP000282800"/>
    </source>
</evidence>
<comment type="caution">
    <text evidence="6">The sequence shown here is derived from an EMBL/GenBank/DDBJ whole genome shotgun (WGS) entry which is preliminary data.</text>
</comment>
<accession>A0A482U619</accession>
<keyword evidence="4" id="KW-0143">Chaperone</keyword>
<evidence type="ECO:0000256" key="1">
    <source>
        <dbReference type="ARBA" id="ARBA00004514"/>
    </source>
</evidence>
<name>A0A482U619_9PSED</name>
<evidence type="ECO:0000313" key="6">
    <source>
        <dbReference type="EMBL" id="RYJ63603.1"/>
    </source>
</evidence>
<keyword evidence="3" id="KW-1005">Bacterial flagellum biogenesis</keyword>
<reference evidence="6 7" key="1">
    <citation type="submission" date="2019-01" db="EMBL/GenBank/DDBJ databases">
        <title>High-quality draft genome of. Pseudomonas songnenensis str. L103, a full-fledged denitrifier isolated from 100 meters deep aquifer in a heavily nitrogen fertilized agricultural area.</title>
        <authorList>
            <person name="Liu M."/>
            <person name="Liu B."/>
        </authorList>
    </citation>
    <scope>NUCLEOTIDE SEQUENCE [LARGE SCALE GENOMIC DNA]</scope>
    <source>
        <strain evidence="6 7">L103</strain>
    </source>
</reference>
<proteinExistence type="predicted"/>
<comment type="subcellular location">
    <subcellularLocation>
        <location evidence="1">Cytoplasm</location>
        <location evidence="1">Cytosol</location>
    </subcellularLocation>
</comment>
<keyword evidence="6" id="KW-0966">Cell projection</keyword>
<keyword evidence="6" id="KW-0282">Flagellum</keyword>
<dbReference type="OrthoDB" id="7025202at2"/>
<evidence type="ECO:0000256" key="3">
    <source>
        <dbReference type="ARBA" id="ARBA00022795"/>
    </source>
</evidence>
<dbReference type="Proteomes" id="UP000282800">
    <property type="component" value="Unassembled WGS sequence"/>
</dbReference>
<gene>
    <name evidence="6" type="ORF">EJA06_006585</name>
</gene>
<dbReference type="Pfam" id="PF05400">
    <property type="entry name" value="FliT"/>
    <property type="match status" value="1"/>
</dbReference>
<dbReference type="InterPro" id="IPR008622">
    <property type="entry name" value="FliT"/>
</dbReference>
<keyword evidence="6" id="KW-0969">Cilium</keyword>
<organism evidence="6 7">
    <name type="scientific">Pseudomonas songnenensis</name>
    <dbReference type="NCBI Taxonomy" id="1176259"/>
    <lineage>
        <taxon>Bacteria</taxon>
        <taxon>Pseudomonadati</taxon>
        <taxon>Pseudomonadota</taxon>
        <taxon>Gammaproteobacteria</taxon>
        <taxon>Pseudomonadales</taxon>
        <taxon>Pseudomonadaceae</taxon>
        <taxon>Pseudomonas</taxon>
    </lineage>
</organism>
<sequence length="97" mass="10472">MQSKKQAFADLTKQLHASLAADNWEAIASLDGACSALVATLEDEDATDVELRAEIDAMAEVYAKLQAAGRSERERLALELTKLSQSKQVTQAYTSLG</sequence>
<evidence type="ECO:0000256" key="5">
    <source>
        <dbReference type="ARBA" id="ARBA00093797"/>
    </source>
</evidence>